<dbReference type="KEGG" id="hha:Hhal_1490"/>
<dbReference type="eggNOG" id="ENOG502Z84R">
    <property type="taxonomic scope" value="Bacteria"/>
</dbReference>
<evidence type="ECO:0000313" key="2">
    <source>
        <dbReference type="Proteomes" id="UP000000647"/>
    </source>
</evidence>
<sequence length="663" mass="72509">MENTRADTEQALERLTQRVDDACERLARTAHFAKFTHSAQVLESVRRLMTHPQGVPAAYERIGALTDAGIFSGSDWEHPEHLQPALSANTLKLAQDHTLILECLSELRLVAIANGTITNPTVDADAAQQFLARVLALNLRLIFGPVSEAERVHLGRNLGMVQRHQRFIAEQVGFGEVIEELIGEIWRILAQRPVVVDHVKQMITSVAVYLDSDEPGVPAARARGAERLISALYGPTRGCQEDPGLAVYRERLASMDETTLRNEALGFGRAMHDTGLVSPYHPVFLHFALDQAPELLPAALGLSSTGVDALGCYPELVHTLIRRAIWSETAQAVYGLAGLLERGILYSGPVAPALWRQIHLPLSAAARRRLTERIPGAANAPEAFLLAGAINVLGQPRGLGQGNSPTCQSARALSMWSSNDPDYLLQIVAWSARDDDVVAHFEGEALSSQALLARYPEASLEDVDAVSAVAVPHLDAIYHEMGRRCVGRGEDPHRWVNPEFHGWWVGRGFSIAVDVATGSLPDLASFARRFYGCYHPSYNGNNPVIHPQPAGVAVTNATAAFVGWHAITIERVSMDPEGVVRVYFFNPNNDSTQDWGDGVTVSTEGNGERHGESSLPFAQFLSRLYIFHYDPREEAVDPPVPVEAISEVIGRARTSWAAGREIH</sequence>
<reference evidence="1 2" key="2">
    <citation type="journal article" date="2013" name="Stand. Genomic Sci.">
        <title>Complete genome sequence of Halorhodospira halophila SL1.</title>
        <authorList>
            <person name="Challacombe J.F."/>
            <person name="Majid S."/>
            <person name="Deole R."/>
            <person name="Brettin T.S."/>
            <person name="Bruce D."/>
            <person name="Delano S.F."/>
            <person name="Detter J.C."/>
            <person name="Gleasner C.D."/>
            <person name="Han C.S."/>
            <person name="Misra M."/>
            <person name="Reitenga K.G."/>
            <person name="Mikhailova N."/>
            <person name="Woyke T."/>
            <person name="Pitluck S."/>
            <person name="Nolan M."/>
            <person name="Land M.L."/>
            <person name="Saunders E."/>
            <person name="Tapia R."/>
            <person name="Lapidus A."/>
            <person name="Ivanova N."/>
            <person name="Hoff W.D."/>
        </authorList>
    </citation>
    <scope>NUCLEOTIDE SEQUENCE [LARGE SCALE GENOMIC DNA]</scope>
    <source>
        <strain evidence="2">DSM 244 / SL1</strain>
    </source>
</reference>
<organism evidence="1 2">
    <name type="scientific">Halorhodospira halophila (strain DSM 244 / SL1)</name>
    <name type="common">Ectothiorhodospira halophila (strain DSM 244 / SL1)</name>
    <dbReference type="NCBI Taxonomy" id="349124"/>
    <lineage>
        <taxon>Bacteria</taxon>
        <taxon>Pseudomonadati</taxon>
        <taxon>Pseudomonadota</taxon>
        <taxon>Gammaproteobacteria</taxon>
        <taxon>Chromatiales</taxon>
        <taxon>Ectothiorhodospiraceae</taxon>
        <taxon>Halorhodospira</taxon>
    </lineage>
</organism>
<dbReference type="AlphaFoldDB" id="A1WX45"/>
<dbReference type="STRING" id="349124.Hhal_1490"/>
<dbReference type="EMBL" id="CP000544">
    <property type="protein sequence ID" value="ABM62257.1"/>
    <property type="molecule type" value="Genomic_DNA"/>
</dbReference>
<keyword evidence="2" id="KW-1185">Reference proteome</keyword>
<gene>
    <name evidence="1" type="ordered locus">Hhal_1490</name>
</gene>
<dbReference type="Proteomes" id="UP000000647">
    <property type="component" value="Chromosome"/>
</dbReference>
<evidence type="ECO:0000313" key="1">
    <source>
        <dbReference type="EMBL" id="ABM62257.1"/>
    </source>
</evidence>
<dbReference type="OrthoDB" id="3893742at2"/>
<name>A1WX45_HALHL</name>
<accession>A1WX45</accession>
<reference evidence="2" key="1">
    <citation type="submission" date="2006-12" db="EMBL/GenBank/DDBJ databases">
        <title>Complete sequence of Halorhodospira halophila SL1.</title>
        <authorList>
            <consortium name="US DOE Joint Genome Institute"/>
            <person name="Copeland A."/>
            <person name="Lucas S."/>
            <person name="Lapidus A."/>
            <person name="Barry K."/>
            <person name="Detter J.C."/>
            <person name="Glavina del Rio T."/>
            <person name="Hammon N."/>
            <person name="Israni S."/>
            <person name="Dalin E."/>
            <person name="Tice H."/>
            <person name="Pitluck S."/>
            <person name="Saunders E."/>
            <person name="Brettin T."/>
            <person name="Bruce D."/>
            <person name="Han C."/>
            <person name="Tapia R."/>
            <person name="Schmutz J."/>
            <person name="Larimer F."/>
            <person name="Land M."/>
            <person name="Hauser L."/>
            <person name="Kyrpides N."/>
            <person name="Mikhailova N."/>
            <person name="Hoff W."/>
            <person name="Richardson P."/>
        </authorList>
    </citation>
    <scope>NUCLEOTIDE SEQUENCE [LARGE SCALE GENOMIC DNA]</scope>
    <source>
        <strain evidence="2">DSM 244 / SL1</strain>
    </source>
</reference>
<dbReference type="RefSeq" id="WP_011814279.1">
    <property type="nucleotide sequence ID" value="NC_008789.1"/>
</dbReference>
<protein>
    <submittedName>
        <fullName evidence="1">Uncharacterized protein</fullName>
    </submittedName>
</protein>
<dbReference type="HOGENOM" id="CLU_026153_0_0_6"/>
<proteinExistence type="predicted"/>